<dbReference type="Pfam" id="PF11262">
    <property type="entry name" value="Tho2"/>
    <property type="match status" value="1"/>
</dbReference>
<evidence type="ECO:0000313" key="3">
    <source>
        <dbReference type="Proteomes" id="UP000014680"/>
    </source>
</evidence>
<name>L7FN85_ENTIV</name>
<proteinExistence type="predicted"/>
<dbReference type="InterPro" id="IPR021418">
    <property type="entry name" value="THO_THOC2_C"/>
</dbReference>
<feature type="domain" description="THO complex subunitTHOC2 C-terminal" evidence="1">
    <location>
        <begin position="517"/>
        <end position="691"/>
    </location>
</feature>
<dbReference type="OMA" id="CANVICK"/>
<dbReference type="AlphaFoldDB" id="L7FN85"/>
<dbReference type="Proteomes" id="UP000014680">
    <property type="component" value="Unassembled WGS sequence"/>
</dbReference>
<dbReference type="GeneID" id="14890553"/>
<accession>L7FN85</accession>
<sequence length="792" mass="92102">MEECANVICKEFVTVLTECCATPPKETDTLQYCLQLHVIANNNNLNYFEMMKYFFDAVEQQQEGMTCKMLTELLRGLHFGFDLIGMVLTPAELGKRPFCVSILYQTYPKVIDYMDAENICDTVIHAFQTNKDLAISLIKKFVIPKSETLKVMKSIDCTGIIRYMPYVHCFPDIFFVMKENFKNYFADLYCAFCTYGELCKAQNGVFDARHFSNMTIKNDVVFRNALYATIPEIHSSAEIEIKRYLKKISFGAELKPEQIKDLKAIVHCDPKRVLNYLIETILAYPNFVSTVVRLVSELDEWEVDLMNYQICCELSRTICEMHDTIIQLKNLEGLDGELVEMALKQANTALLKERSDIATICQYFGSVCGYKEKTFERVYWCIDNINFGEWEIIIIENLLDNVPEALLVKKVIEEKRLCHFVKIMEFVMNMGNWTEWYDRCSLLERRLISLAKNITTETKSALIQEVKEMGKSIRKEVVWSLLRTAVQTSMITSFSWKPLMGVIQNEDENECIVRAKIWELFWELQSQDFGMSETEIKELAELQRKCDDEIEKSGMDVVNDELVQKIELYKRRERNEIILQNVFEKLKDMMRGNSEGQKMLDRVLWFYNTCVIKRVLQSAEDIKVVCGFIRVLFMFEIPFVNVLVLLDKIFECGFSLVFFVSDEEAKNLGNFVGELVGFVWGLLANFEERCSRNSHLFAGRQLSKFEIDELAKRWGNSLDFKIRAALFSEQKSVVVKALFFLVGCKCQFIFNDTVISKLESMISERDLQIRRLVNQVLDDLETNNKSVKQIQC</sequence>
<evidence type="ECO:0000259" key="1">
    <source>
        <dbReference type="Pfam" id="PF11262"/>
    </source>
</evidence>
<dbReference type="EMBL" id="KB206458">
    <property type="protein sequence ID" value="ELP91594.1"/>
    <property type="molecule type" value="Genomic_DNA"/>
</dbReference>
<organism evidence="2 3">
    <name type="scientific">Entamoeba invadens IP1</name>
    <dbReference type="NCBI Taxonomy" id="370355"/>
    <lineage>
        <taxon>Eukaryota</taxon>
        <taxon>Amoebozoa</taxon>
        <taxon>Evosea</taxon>
        <taxon>Archamoebae</taxon>
        <taxon>Mastigamoebida</taxon>
        <taxon>Entamoebidae</taxon>
        <taxon>Entamoeba</taxon>
    </lineage>
</organism>
<dbReference type="KEGG" id="eiv:EIN_129340"/>
<dbReference type="OrthoDB" id="27465at2759"/>
<keyword evidence="3" id="KW-1185">Reference proteome</keyword>
<dbReference type="VEuPathDB" id="AmoebaDB:EIN_129340"/>
<dbReference type="RefSeq" id="XP_004258365.1">
    <property type="nucleotide sequence ID" value="XM_004258317.1"/>
</dbReference>
<evidence type="ECO:0000313" key="2">
    <source>
        <dbReference type="EMBL" id="ELP91594.1"/>
    </source>
</evidence>
<gene>
    <name evidence="2" type="ORF">EIN_129340</name>
</gene>
<reference evidence="2 3" key="1">
    <citation type="submission" date="2012-10" db="EMBL/GenBank/DDBJ databases">
        <authorList>
            <person name="Zafar N."/>
            <person name="Inman J."/>
            <person name="Hall N."/>
            <person name="Lorenzi H."/>
            <person name="Caler E."/>
        </authorList>
    </citation>
    <scope>NUCLEOTIDE SEQUENCE [LARGE SCALE GENOMIC DNA]</scope>
    <source>
        <strain evidence="2 3">IP1</strain>
    </source>
</reference>
<protein>
    <recommendedName>
        <fullName evidence="1">THO complex subunitTHOC2 C-terminal domain-containing protein</fullName>
    </recommendedName>
</protein>